<sequence>MSQEANTQEKKSFDPTKLLTSGAEAWMKLMRDGMQRAQSMSQDAMGQASMGTSLSDPMGLWAAGMDSWKQTTREGLERMQNMWTQLGELEETAAARVQQSVTELSEMMTTSAMQIAKLSRDWRELAFDAVRRSTEKFQDKE</sequence>
<organism evidence="2 3">
    <name type="scientific">Haliangium ochraceum (strain DSM 14365 / JCM 11303 / SMP-2)</name>
    <dbReference type="NCBI Taxonomy" id="502025"/>
    <lineage>
        <taxon>Bacteria</taxon>
        <taxon>Pseudomonadati</taxon>
        <taxon>Myxococcota</taxon>
        <taxon>Polyangia</taxon>
        <taxon>Haliangiales</taxon>
        <taxon>Kofleriaceae</taxon>
        <taxon>Haliangium</taxon>
    </lineage>
</organism>
<feature type="compositionally biased region" description="Polar residues" evidence="1">
    <location>
        <begin position="36"/>
        <end position="55"/>
    </location>
</feature>
<evidence type="ECO:0000256" key="1">
    <source>
        <dbReference type="SAM" id="MobiDB-lite"/>
    </source>
</evidence>
<evidence type="ECO:0000313" key="3">
    <source>
        <dbReference type="Proteomes" id="UP000001880"/>
    </source>
</evidence>
<evidence type="ECO:0008006" key="4">
    <source>
        <dbReference type="Google" id="ProtNLM"/>
    </source>
</evidence>
<name>D0LK85_HALO1</name>
<dbReference type="STRING" id="502025.Hoch_0479"/>
<dbReference type="Proteomes" id="UP000001880">
    <property type="component" value="Chromosome"/>
</dbReference>
<feature type="region of interest" description="Disordered" evidence="1">
    <location>
        <begin position="34"/>
        <end position="56"/>
    </location>
</feature>
<protein>
    <recommendedName>
        <fullName evidence="4">Phasin domain-containing protein</fullName>
    </recommendedName>
</protein>
<dbReference type="EMBL" id="CP001804">
    <property type="protein sequence ID" value="ACY13119.1"/>
    <property type="molecule type" value="Genomic_DNA"/>
</dbReference>
<dbReference type="HOGENOM" id="CLU_1822643_0_0_7"/>
<accession>D0LK85</accession>
<gene>
    <name evidence="2" type="ordered locus">Hoch_0479</name>
</gene>
<proteinExistence type="predicted"/>
<dbReference type="KEGG" id="hoh:Hoch_0479"/>
<evidence type="ECO:0000313" key="2">
    <source>
        <dbReference type="EMBL" id="ACY13119.1"/>
    </source>
</evidence>
<keyword evidence="3" id="KW-1185">Reference proteome</keyword>
<dbReference type="AlphaFoldDB" id="D0LK85"/>
<dbReference type="RefSeq" id="WP_012825746.1">
    <property type="nucleotide sequence ID" value="NC_013440.1"/>
</dbReference>
<reference evidence="2 3" key="1">
    <citation type="journal article" date="2010" name="Stand. Genomic Sci.">
        <title>Complete genome sequence of Haliangium ochraceum type strain (SMP-2).</title>
        <authorList>
            <consortium name="US DOE Joint Genome Institute (JGI-PGF)"/>
            <person name="Ivanova N."/>
            <person name="Daum C."/>
            <person name="Lang E."/>
            <person name="Abt B."/>
            <person name="Kopitz M."/>
            <person name="Saunders E."/>
            <person name="Lapidus A."/>
            <person name="Lucas S."/>
            <person name="Glavina Del Rio T."/>
            <person name="Nolan M."/>
            <person name="Tice H."/>
            <person name="Copeland A."/>
            <person name="Cheng J.F."/>
            <person name="Chen F."/>
            <person name="Bruce D."/>
            <person name="Goodwin L."/>
            <person name="Pitluck S."/>
            <person name="Mavromatis K."/>
            <person name="Pati A."/>
            <person name="Mikhailova N."/>
            <person name="Chen A."/>
            <person name="Palaniappan K."/>
            <person name="Land M."/>
            <person name="Hauser L."/>
            <person name="Chang Y.J."/>
            <person name="Jeffries C.D."/>
            <person name="Detter J.C."/>
            <person name="Brettin T."/>
            <person name="Rohde M."/>
            <person name="Goker M."/>
            <person name="Bristow J."/>
            <person name="Markowitz V."/>
            <person name="Eisen J.A."/>
            <person name="Hugenholtz P."/>
            <person name="Kyrpides N.C."/>
            <person name="Klenk H.P."/>
        </authorList>
    </citation>
    <scope>NUCLEOTIDE SEQUENCE [LARGE SCALE GENOMIC DNA]</scope>
    <source>
        <strain evidence="3">DSM 14365 / CIP 107738 / JCM 11303 / AJ 13395 / SMP-2</strain>
    </source>
</reference>